<dbReference type="SUPFAM" id="SSF53474">
    <property type="entry name" value="alpha/beta-Hydrolases"/>
    <property type="match status" value="1"/>
</dbReference>
<evidence type="ECO:0000313" key="5">
    <source>
        <dbReference type="Proteomes" id="UP000263900"/>
    </source>
</evidence>
<dbReference type="Pfam" id="PF00930">
    <property type="entry name" value="DPPIV_N"/>
    <property type="match status" value="1"/>
</dbReference>
<dbReference type="InterPro" id="IPR029058">
    <property type="entry name" value="AB_hydrolase_fold"/>
</dbReference>
<evidence type="ECO:0000256" key="1">
    <source>
        <dbReference type="SAM" id="SignalP"/>
    </source>
</evidence>
<dbReference type="SUPFAM" id="SSF82171">
    <property type="entry name" value="DPP6 N-terminal domain-like"/>
    <property type="match status" value="1"/>
</dbReference>
<dbReference type="InterPro" id="IPR002469">
    <property type="entry name" value="Peptidase_S9B_N"/>
</dbReference>
<evidence type="ECO:0000259" key="3">
    <source>
        <dbReference type="Pfam" id="PF00930"/>
    </source>
</evidence>
<dbReference type="EMBL" id="CP032157">
    <property type="protein sequence ID" value="AXY77137.1"/>
    <property type="molecule type" value="Genomic_DNA"/>
</dbReference>
<dbReference type="Proteomes" id="UP000263900">
    <property type="component" value="Chromosome"/>
</dbReference>
<proteinExistence type="predicted"/>
<protein>
    <submittedName>
        <fullName evidence="4">S9 family peptidase</fullName>
    </submittedName>
</protein>
<keyword evidence="5" id="KW-1185">Reference proteome</keyword>
<evidence type="ECO:0000313" key="4">
    <source>
        <dbReference type="EMBL" id="AXY77137.1"/>
    </source>
</evidence>
<accession>A0A3B7MTE3</accession>
<feature type="signal peptide" evidence="1">
    <location>
        <begin position="1"/>
        <end position="23"/>
    </location>
</feature>
<evidence type="ECO:0000259" key="2">
    <source>
        <dbReference type="Pfam" id="PF00326"/>
    </source>
</evidence>
<feature type="domain" description="Peptidase S9 prolyl oligopeptidase catalytic" evidence="2">
    <location>
        <begin position="496"/>
        <end position="693"/>
    </location>
</feature>
<dbReference type="GO" id="GO:0008236">
    <property type="term" value="F:serine-type peptidase activity"/>
    <property type="evidence" value="ECO:0007669"/>
    <property type="project" value="InterPro"/>
</dbReference>
<dbReference type="GO" id="GO:0008239">
    <property type="term" value="F:dipeptidyl-peptidase activity"/>
    <property type="evidence" value="ECO:0007669"/>
    <property type="project" value="TreeGrafter"/>
</dbReference>
<dbReference type="KEGG" id="pseg:D3H65_25545"/>
<feature type="domain" description="Dipeptidylpeptidase IV N-terminal" evidence="3">
    <location>
        <begin position="103"/>
        <end position="408"/>
    </location>
</feature>
<dbReference type="InterPro" id="IPR001375">
    <property type="entry name" value="Peptidase_S9_cat"/>
</dbReference>
<organism evidence="4 5">
    <name type="scientific">Paraflavitalea soli</name>
    <dbReference type="NCBI Taxonomy" id="2315862"/>
    <lineage>
        <taxon>Bacteria</taxon>
        <taxon>Pseudomonadati</taxon>
        <taxon>Bacteroidota</taxon>
        <taxon>Chitinophagia</taxon>
        <taxon>Chitinophagales</taxon>
        <taxon>Chitinophagaceae</taxon>
        <taxon>Paraflavitalea</taxon>
    </lineage>
</organism>
<dbReference type="RefSeq" id="WP_119053013.1">
    <property type="nucleotide sequence ID" value="NZ_CP032157.1"/>
</dbReference>
<gene>
    <name evidence="4" type="ORF">D3H65_25545</name>
</gene>
<dbReference type="PANTHER" id="PTHR11731">
    <property type="entry name" value="PROTEASE FAMILY S9B,C DIPEPTIDYL-PEPTIDASE IV-RELATED"/>
    <property type="match status" value="1"/>
</dbReference>
<dbReference type="PANTHER" id="PTHR11731:SF193">
    <property type="entry name" value="DIPEPTIDYL PEPTIDASE 9"/>
    <property type="match status" value="1"/>
</dbReference>
<dbReference type="Gene3D" id="2.140.10.30">
    <property type="entry name" value="Dipeptidylpeptidase IV, N-terminal domain"/>
    <property type="match status" value="1"/>
</dbReference>
<name>A0A3B7MTE3_9BACT</name>
<dbReference type="Pfam" id="PF00326">
    <property type="entry name" value="Peptidase_S9"/>
    <property type="match status" value="1"/>
</dbReference>
<sequence>MRKLILLGTACTLLLAASFSSTAQKKDFSYDQLFKNAAPNISKPLPVIRGWVDDEHYIELQKDAEGKTAFVAVEVKTGKSKPYTGPVPAEPRQQAVPAIGISDARNITTSPDGKWVAYTRKDNNLYAMDLATKNVTQITKDGSETILNGYASWVYYEEILGRASRYKAFWWSPDSKRISYMRFDDAQVPVFPIYVLDGQNGYLENERYPKAGEKNPEVKIGIATIENGTTVWADFNPKDDQYFGAPFWTPEGQFWVQWMNRGQDHLTIYNIDFASGAKKEVYAEEQKTWIDLDEGSRIEFLSAGKGFILKSDKDGWENLYYHDATGKLINQVTTGTLWGTAITKIDEKAKLIYFRARKENSARFDFYKVGLDGKGLTRLSFGDFSHDQINLSPNGKYFITTYSNLSTPTTMALADARGKLIRVLGDSKGSDFDTYALPKTELVRVKSGDGVFDLPVTITYPLNFDPNKKYPVLISIYGGPNAGTVYDRWRPAGGATQWWAQEGIIQVAFDNRSSGHFGKVGLNYIHRQLGKWEIEDYMSCGKWLRKQAWVDTTKVAMTGGSFGGYMTCMALTYGADVFTHGVANAAVTDWQFYDTHYTERFMDTPQENPEGYKNTAVIAYAEKYKGLLRIVHGTSDDNVHMQNSLTLIDKLQNLGKHFEMMVYPGERHGIGGNNMKKGQHNRNEAYAFWYQYLLGKPMPAAFTSSSTDSGRRGF</sequence>
<dbReference type="GO" id="GO:0006508">
    <property type="term" value="P:proteolysis"/>
    <property type="evidence" value="ECO:0007669"/>
    <property type="project" value="InterPro"/>
</dbReference>
<dbReference type="Gene3D" id="3.40.50.1820">
    <property type="entry name" value="alpha/beta hydrolase"/>
    <property type="match status" value="1"/>
</dbReference>
<dbReference type="OrthoDB" id="9812921at2"/>
<dbReference type="InterPro" id="IPR050278">
    <property type="entry name" value="Serine_Prot_S9B/DPPIV"/>
</dbReference>
<dbReference type="AlphaFoldDB" id="A0A3B7MTE3"/>
<reference evidence="4 5" key="1">
    <citation type="submission" date="2018-09" db="EMBL/GenBank/DDBJ databases">
        <title>Genome sequencing of strain 6GH32-13.</title>
        <authorList>
            <person name="Weon H.-Y."/>
            <person name="Heo J."/>
            <person name="Kwon S.-W."/>
        </authorList>
    </citation>
    <scope>NUCLEOTIDE SEQUENCE [LARGE SCALE GENOMIC DNA]</scope>
    <source>
        <strain evidence="4 5">5GH32-13</strain>
    </source>
</reference>
<feature type="chain" id="PRO_5017705193" evidence="1">
    <location>
        <begin position="24"/>
        <end position="714"/>
    </location>
</feature>
<keyword evidence="1" id="KW-0732">Signal</keyword>